<dbReference type="InterPro" id="IPR004358">
    <property type="entry name" value="Sig_transdc_His_kin-like_C"/>
</dbReference>
<keyword evidence="9" id="KW-0812">Transmembrane</keyword>
<dbReference type="PROSITE" id="PS50109">
    <property type="entry name" value="HIS_KIN"/>
    <property type="match status" value="1"/>
</dbReference>
<dbReference type="InterPro" id="IPR050736">
    <property type="entry name" value="Sensor_HK_Regulatory"/>
</dbReference>
<keyword evidence="6" id="KW-0902">Two-component regulatory system</keyword>
<dbReference type="Pfam" id="PF00512">
    <property type="entry name" value="HisKA"/>
    <property type="match status" value="1"/>
</dbReference>
<dbReference type="CDD" id="cd00075">
    <property type="entry name" value="HATPase"/>
    <property type="match status" value="1"/>
</dbReference>
<evidence type="ECO:0000256" key="6">
    <source>
        <dbReference type="ARBA" id="ARBA00023012"/>
    </source>
</evidence>
<dbReference type="SMART" id="SM00028">
    <property type="entry name" value="TPR"/>
    <property type="match status" value="6"/>
</dbReference>
<evidence type="ECO:0000256" key="3">
    <source>
        <dbReference type="ARBA" id="ARBA00022553"/>
    </source>
</evidence>
<evidence type="ECO:0000313" key="12">
    <source>
        <dbReference type="Proteomes" id="UP000289703"/>
    </source>
</evidence>
<evidence type="ECO:0000256" key="8">
    <source>
        <dbReference type="SAM" id="Coils"/>
    </source>
</evidence>
<dbReference type="PROSITE" id="PS50293">
    <property type="entry name" value="TPR_REGION"/>
    <property type="match status" value="1"/>
</dbReference>
<keyword evidence="12" id="KW-1185">Reference proteome</keyword>
<evidence type="ECO:0000313" key="11">
    <source>
        <dbReference type="EMBL" id="RXQ95790.1"/>
    </source>
</evidence>
<dbReference type="PROSITE" id="PS50005">
    <property type="entry name" value="TPR"/>
    <property type="match status" value="3"/>
</dbReference>
<dbReference type="PANTHER" id="PTHR43711">
    <property type="entry name" value="TWO-COMPONENT HISTIDINE KINASE"/>
    <property type="match status" value="1"/>
</dbReference>
<protein>
    <recommendedName>
        <fullName evidence="2">histidine kinase</fullName>
        <ecNumber evidence="2">2.7.13.3</ecNumber>
    </recommendedName>
</protein>
<dbReference type="Gene3D" id="1.10.287.130">
    <property type="match status" value="1"/>
</dbReference>
<dbReference type="PRINTS" id="PR00344">
    <property type="entry name" value="BCTRLSENSOR"/>
</dbReference>
<dbReference type="Pfam" id="PF13424">
    <property type="entry name" value="TPR_12"/>
    <property type="match status" value="2"/>
</dbReference>
<feature type="repeat" description="TPR" evidence="7">
    <location>
        <begin position="278"/>
        <end position="311"/>
    </location>
</feature>
<dbReference type="OrthoDB" id="1116352at2"/>
<keyword evidence="8" id="KW-0175">Coiled coil</keyword>
<keyword evidence="9" id="KW-0472">Membrane</keyword>
<dbReference type="SMART" id="SM00388">
    <property type="entry name" value="HisKA"/>
    <property type="match status" value="1"/>
</dbReference>
<dbReference type="SUPFAM" id="SSF55874">
    <property type="entry name" value="ATPase domain of HSP90 chaperone/DNA topoisomerase II/histidine kinase"/>
    <property type="match status" value="1"/>
</dbReference>
<feature type="repeat" description="TPR" evidence="7">
    <location>
        <begin position="238"/>
        <end position="271"/>
    </location>
</feature>
<feature type="domain" description="Histidine kinase" evidence="10">
    <location>
        <begin position="488"/>
        <end position="706"/>
    </location>
</feature>
<dbReference type="EMBL" id="SAXA01000004">
    <property type="protein sequence ID" value="RXQ95790.1"/>
    <property type="molecule type" value="Genomic_DNA"/>
</dbReference>
<evidence type="ECO:0000259" key="10">
    <source>
        <dbReference type="PROSITE" id="PS50109"/>
    </source>
</evidence>
<keyword evidence="7" id="KW-0802">TPR repeat</keyword>
<dbReference type="SUPFAM" id="SSF48452">
    <property type="entry name" value="TPR-like"/>
    <property type="match status" value="3"/>
</dbReference>
<dbReference type="Gene3D" id="1.25.40.10">
    <property type="entry name" value="Tetratricopeptide repeat domain"/>
    <property type="match status" value="2"/>
</dbReference>
<sequence length="708" mass="80834">MKHRPLLIFFLLLTQFCFGQSKTDSLQSLLKKSDEKNQAYLYFLLAKEMLYKDTHQLIAYSKKADSLAEHYQIDSIQVNALNYLSYAAINAGRLDEAIAYNKKATDISESKNLNNEKALSNYYRGYILYATGQPDSSLKVLNQVYEKGMQFKDLSLQLKCLNTIAANYLTQGKYKDALEKFTRAYHLADSLVMKDKLINLSLNIGTTFLYNEELDKALEYFEKVISISDTANVTIAYASALNNIGACYSRMGKHKKALTYFDKALPAYIKLNNNYQIAQVYTNLGQSNYFIDNVELASKYLKNAINLNRKNQSQNQLIVNLILLAKLNIEDSNFREAKYNLDEALGLANEYNINYNKGDLYQTYSYYYSERKQFEQALEYKQKELNLKDSIFNESRQQQISELQTKFETKQKQIENESLRKDISLNRLQIEKQNQVRDLLIVITLIVIGLIFILLNRARLKKKSHQIIEAQKSELEILNKTKDKFFSIIAHDLRSPFNALIGLSNLLSSSYDHLSDEERKNFIHDLNTASESAFSLLDNLLTWARVQQDSLKIQKQKEDISLLIKESIEPLEATAKLKNISIENTVNLKSKVLIDMFMIKTLMVNLINNALKFTNEGGSIKISGEEKGGKTIISISDNGVGMSQEQMNQLFKLGKNKSTLGTNNETGTGLGLILCQEFIEKNDGQIWVESKEGEGSTFRFSLVTASPD</sequence>
<feature type="repeat" description="TPR" evidence="7">
    <location>
        <begin position="198"/>
        <end position="231"/>
    </location>
</feature>
<evidence type="ECO:0000256" key="4">
    <source>
        <dbReference type="ARBA" id="ARBA00022679"/>
    </source>
</evidence>
<dbReference type="GO" id="GO:0000155">
    <property type="term" value="F:phosphorelay sensor kinase activity"/>
    <property type="evidence" value="ECO:0007669"/>
    <property type="project" value="InterPro"/>
</dbReference>
<dbReference type="Proteomes" id="UP000289703">
    <property type="component" value="Unassembled WGS sequence"/>
</dbReference>
<dbReference type="InterPro" id="IPR003594">
    <property type="entry name" value="HATPase_dom"/>
</dbReference>
<dbReference type="EC" id="2.7.13.3" evidence="2"/>
<comment type="catalytic activity">
    <reaction evidence="1">
        <text>ATP + protein L-histidine = ADP + protein N-phospho-L-histidine.</text>
        <dbReference type="EC" id="2.7.13.3"/>
    </reaction>
</comment>
<accession>A0A4Q1JMH4</accession>
<proteinExistence type="predicted"/>
<dbReference type="CDD" id="cd00082">
    <property type="entry name" value="HisKA"/>
    <property type="match status" value="1"/>
</dbReference>
<reference evidence="11 12" key="1">
    <citation type="submission" date="2019-01" db="EMBL/GenBank/DDBJ databases">
        <title>Ancylomarina salipaludis sp. nov., isolated from a salt marsh.</title>
        <authorList>
            <person name="Yoon J.-H."/>
        </authorList>
    </citation>
    <scope>NUCLEOTIDE SEQUENCE [LARGE SCALE GENOMIC DNA]</scope>
    <source>
        <strain evidence="11 12">SHSM-M15</strain>
    </source>
</reference>
<feature type="coiled-coil region" evidence="8">
    <location>
        <begin position="393"/>
        <end position="420"/>
    </location>
</feature>
<dbReference type="FunFam" id="3.30.565.10:FF:000006">
    <property type="entry name" value="Sensor histidine kinase WalK"/>
    <property type="match status" value="1"/>
</dbReference>
<keyword evidence="5" id="KW-0418">Kinase</keyword>
<evidence type="ECO:0000256" key="5">
    <source>
        <dbReference type="ARBA" id="ARBA00022777"/>
    </source>
</evidence>
<dbReference type="InterPro" id="IPR005467">
    <property type="entry name" value="His_kinase_dom"/>
</dbReference>
<dbReference type="InterPro" id="IPR011990">
    <property type="entry name" value="TPR-like_helical_dom_sf"/>
</dbReference>
<feature type="transmembrane region" description="Helical" evidence="9">
    <location>
        <begin position="439"/>
        <end position="456"/>
    </location>
</feature>
<dbReference type="InterPro" id="IPR036890">
    <property type="entry name" value="HATPase_C_sf"/>
</dbReference>
<dbReference type="AlphaFoldDB" id="A0A4Q1JMH4"/>
<dbReference type="Gene3D" id="3.30.565.10">
    <property type="entry name" value="Histidine kinase-like ATPase, C-terminal domain"/>
    <property type="match status" value="1"/>
</dbReference>
<keyword evidence="3" id="KW-0597">Phosphoprotein</keyword>
<keyword evidence="4" id="KW-0808">Transferase</keyword>
<organism evidence="11 12">
    <name type="scientific">Ancylomarina salipaludis</name>
    <dbReference type="NCBI Taxonomy" id="2501299"/>
    <lineage>
        <taxon>Bacteria</taxon>
        <taxon>Pseudomonadati</taxon>
        <taxon>Bacteroidota</taxon>
        <taxon>Bacteroidia</taxon>
        <taxon>Marinilabiliales</taxon>
        <taxon>Marinifilaceae</taxon>
        <taxon>Ancylomarina</taxon>
    </lineage>
</organism>
<dbReference type="InterPro" id="IPR019734">
    <property type="entry name" value="TPR_rpt"/>
</dbReference>
<dbReference type="PANTHER" id="PTHR43711:SF31">
    <property type="entry name" value="HISTIDINE KINASE"/>
    <property type="match status" value="1"/>
</dbReference>
<name>A0A4Q1JMH4_9BACT</name>
<dbReference type="Pfam" id="PF02518">
    <property type="entry name" value="HATPase_c"/>
    <property type="match status" value="1"/>
</dbReference>
<evidence type="ECO:0000256" key="2">
    <source>
        <dbReference type="ARBA" id="ARBA00012438"/>
    </source>
</evidence>
<dbReference type="SUPFAM" id="SSF47384">
    <property type="entry name" value="Homodimeric domain of signal transducing histidine kinase"/>
    <property type="match status" value="1"/>
</dbReference>
<evidence type="ECO:0000256" key="7">
    <source>
        <dbReference type="PROSITE-ProRule" id="PRU00339"/>
    </source>
</evidence>
<dbReference type="InterPro" id="IPR003661">
    <property type="entry name" value="HisK_dim/P_dom"/>
</dbReference>
<evidence type="ECO:0000256" key="1">
    <source>
        <dbReference type="ARBA" id="ARBA00000085"/>
    </source>
</evidence>
<comment type="caution">
    <text evidence="11">The sequence shown here is derived from an EMBL/GenBank/DDBJ whole genome shotgun (WGS) entry which is preliminary data.</text>
</comment>
<gene>
    <name evidence="11" type="ORF">EO244_05635</name>
</gene>
<keyword evidence="9" id="KW-1133">Transmembrane helix</keyword>
<dbReference type="SMART" id="SM00387">
    <property type="entry name" value="HATPase_c"/>
    <property type="match status" value="1"/>
</dbReference>
<evidence type="ECO:0000256" key="9">
    <source>
        <dbReference type="SAM" id="Phobius"/>
    </source>
</evidence>
<dbReference type="InterPro" id="IPR036097">
    <property type="entry name" value="HisK_dim/P_sf"/>
</dbReference>